<evidence type="ECO:0000313" key="3">
    <source>
        <dbReference type="Proteomes" id="UP001208567"/>
    </source>
</evidence>
<evidence type="ECO:0000256" key="1">
    <source>
        <dbReference type="SAM" id="Phobius"/>
    </source>
</evidence>
<reference evidence="2 3" key="1">
    <citation type="journal article" date="2024" name="Int. J. Syst. Evol. Microbiol.">
        <title>Clostridium omnivorum sp. nov., isolated from anoxic soil under the treatment of reductive soil disinfestation.</title>
        <authorList>
            <person name="Ueki A."/>
            <person name="Tonouchi A."/>
            <person name="Kaku N."/>
            <person name="Honma S."/>
            <person name="Ueki K."/>
        </authorList>
    </citation>
    <scope>NUCLEOTIDE SEQUENCE [LARGE SCALE GENOMIC DNA]</scope>
    <source>
        <strain evidence="2 3">E14</strain>
    </source>
</reference>
<protein>
    <recommendedName>
        <fullName evidence="4">Oxaloacetate decarboxylase, gamma chain family protein</fullName>
    </recommendedName>
</protein>
<comment type="caution">
    <text evidence="2">The sequence shown here is derived from an EMBL/GenBank/DDBJ whole genome shotgun (WGS) entry which is preliminary data.</text>
</comment>
<name>A0ABQ5N3W1_9CLOT</name>
<keyword evidence="1" id="KW-0812">Transmembrane</keyword>
<accession>A0ABQ5N3W1</accession>
<evidence type="ECO:0000313" key="2">
    <source>
        <dbReference type="EMBL" id="GLC29876.1"/>
    </source>
</evidence>
<dbReference type="Proteomes" id="UP001208567">
    <property type="component" value="Unassembled WGS sequence"/>
</dbReference>
<sequence length="44" mass="4737">MNGAALSNFNEALKVLFAGMGGIFVVLLIIFLAIKALIKLFPEK</sequence>
<dbReference type="EMBL" id="BRXR01000001">
    <property type="protein sequence ID" value="GLC29876.1"/>
    <property type="molecule type" value="Genomic_DNA"/>
</dbReference>
<dbReference type="RefSeq" id="WP_264849150.1">
    <property type="nucleotide sequence ID" value="NZ_BRXR01000001.1"/>
</dbReference>
<feature type="transmembrane region" description="Helical" evidence="1">
    <location>
        <begin position="15"/>
        <end position="38"/>
    </location>
</feature>
<evidence type="ECO:0008006" key="4">
    <source>
        <dbReference type="Google" id="ProtNLM"/>
    </source>
</evidence>
<keyword evidence="1" id="KW-0472">Membrane</keyword>
<organism evidence="2 3">
    <name type="scientific">Clostridium omnivorum</name>
    <dbReference type="NCBI Taxonomy" id="1604902"/>
    <lineage>
        <taxon>Bacteria</taxon>
        <taxon>Bacillati</taxon>
        <taxon>Bacillota</taxon>
        <taxon>Clostridia</taxon>
        <taxon>Eubacteriales</taxon>
        <taxon>Clostridiaceae</taxon>
        <taxon>Clostridium</taxon>
    </lineage>
</organism>
<proteinExistence type="predicted"/>
<keyword evidence="3" id="KW-1185">Reference proteome</keyword>
<dbReference type="NCBIfam" id="NF040909">
    <property type="entry name" value="OadG_rel_small"/>
    <property type="match status" value="1"/>
</dbReference>
<gene>
    <name evidence="2" type="ORF">bsdE14_12860</name>
</gene>
<keyword evidence="1" id="KW-1133">Transmembrane helix</keyword>